<feature type="compositionally biased region" description="Basic and acidic residues" evidence="1">
    <location>
        <begin position="83"/>
        <end position="96"/>
    </location>
</feature>
<dbReference type="AlphaFoldDB" id="A0A388LLQ1"/>
<feature type="compositionally biased region" description="Basic and acidic residues" evidence="1">
    <location>
        <begin position="62"/>
        <end position="74"/>
    </location>
</feature>
<accession>A0A388LLQ1</accession>
<feature type="compositionally biased region" description="Basic and acidic residues" evidence="1">
    <location>
        <begin position="36"/>
        <end position="48"/>
    </location>
</feature>
<dbReference type="Gramene" id="GBG83163">
    <property type="protein sequence ID" value="GBG83163"/>
    <property type="gene ID" value="CBR_g36779"/>
</dbReference>
<feature type="compositionally biased region" description="Acidic residues" evidence="1">
    <location>
        <begin position="22"/>
        <end position="32"/>
    </location>
</feature>
<gene>
    <name evidence="2" type="ORF">CBR_g36779</name>
</gene>
<feature type="compositionally biased region" description="Acidic residues" evidence="1">
    <location>
        <begin position="97"/>
        <end position="139"/>
    </location>
</feature>
<name>A0A388LLQ1_CHABU</name>
<dbReference type="Proteomes" id="UP000265515">
    <property type="component" value="Unassembled WGS sequence"/>
</dbReference>
<feature type="region of interest" description="Disordered" evidence="1">
    <location>
        <begin position="1"/>
        <end position="148"/>
    </location>
</feature>
<proteinExistence type="predicted"/>
<evidence type="ECO:0000313" key="2">
    <source>
        <dbReference type="EMBL" id="GBG83163.1"/>
    </source>
</evidence>
<evidence type="ECO:0000256" key="1">
    <source>
        <dbReference type="SAM" id="MobiDB-lite"/>
    </source>
</evidence>
<dbReference type="EMBL" id="BFEA01000430">
    <property type="protein sequence ID" value="GBG83163.1"/>
    <property type="molecule type" value="Genomic_DNA"/>
</dbReference>
<evidence type="ECO:0000313" key="3">
    <source>
        <dbReference type="Proteomes" id="UP000265515"/>
    </source>
</evidence>
<reference evidence="2 3" key="1">
    <citation type="journal article" date="2018" name="Cell">
        <title>The Chara Genome: Secondary Complexity and Implications for Plant Terrestrialization.</title>
        <authorList>
            <person name="Nishiyama T."/>
            <person name="Sakayama H."/>
            <person name="Vries J.D."/>
            <person name="Buschmann H."/>
            <person name="Saint-Marcoux D."/>
            <person name="Ullrich K.K."/>
            <person name="Haas F.B."/>
            <person name="Vanderstraeten L."/>
            <person name="Becker D."/>
            <person name="Lang D."/>
            <person name="Vosolsobe S."/>
            <person name="Rombauts S."/>
            <person name="Wilhelmsson P.K.I."/>
            <person name="Janitza P."/>
            <person name="Kern R."/>
            <person name="Heyl A."/>
            <person name="Rumpler F."/>
            <person name="Villalobos L.I.A.C."/>
            <person name="Clay J.M."/>
            <person name="Skokan R."/>
            <person name="Toyoda A."/>
            <person name="Suzuki Y."/>
            <person name="Kagoshima H."/>
            <person name="Schijlen E."/>
            <person name="Tajeshwar N."/>
            <person name="Catarino B."/>
            <person name="Hetherington A.J."/>
            <person name="Saltykova A."/>
            <person name="Bonnot C."/>
            <person name="Breuninger H."/>
            <person name="Symeonidi A."/>
            <person name="Radhakrishnan G.V."/>
            <person name="Van Nieuwerburgh F."/>
            <person name="Deforce D."/>
            <person name="Chang C."/>
            <person name="Karol K.G."/>
            <person name="Hedrich R."/>
            <person name="Ulvskov P."/>
            <person name="Glockner G."/>
            <person name="Delwiche C.F."/>
            <person name="Petrasek J."/>
            <person name="Van de Peer Y."/>
            <person name="Friml J."/>
            <person name="Beilby M."/>
            <person name="Dolan L."/>
            <person name="Kohara Y."/>
            <person name="Sugano S."/>
            <person name="Fujiyama A."/>
            <person name="Delaux P.-M."/>
            <person name="Quint M."/>
            <person name="TheiBen G."/>
            <person name="Hagemann M."/>
            <person name="Harholt J."/>
            <person name="Dunand C."/>
            <person name="Zachgo S."/>
            <person name="Langdale J."/>
            <person name="Maumus F."/>
            <person name="Straeten D.V.D."/>
            <person name="Gould S.B."/>
            <person name="Rensing S.A."/>
        </authorList>
    </citation>
    <scope>NUCLEOTIDE SEQUENCE [LARGE SCALE GENOMIC DNA]</scope>
    <source>
        <strain evidence="2 3">S276</strain>
    </source>
</reference>
<keyword evidence="3" id="KW-1185">Reference proteome</keyword>
<sequence length="267" mass="30223">MEERGGNVGGKEQGKARGGGFGEEEPQGEEGGVEYGMKRGTERREKVWTRMGWNAGRKGGRRRGECAKEEEMAGRRRWQVGEGKGREDVAQELRDNDTEEEEPSNDDDEEGESSDDDEEEEETSEDADSEDTDSEDDEGKTESGIDVDMFKKSVSGDLLGEAKQIIAHDVRRGLYSKSSKSKKPPYNLGKRGRNVRVYNKKANHHVNMKNVELVLKENCHKAKCYKKFTAVDVLYKSEEFWAMKQPEQLNFFLAEIKVASYFSNEGD</sequence>
<protein>
    <submittedName>
        <fullName evidence="2">Uncharacterized protein</fullName>
    </submittedName>
</protein>
<organism evidence="2 3">
    <name type="scientific">Chara braunii</name>
    <name type="common">Braun's stonewort</name>
    <dbReference type="NCBI Taxonomy" id="69332"/>
    <lineage>
        <taxon>Eukaryota</taxon>
        <taxon>Viridiplantae</taxon>
        <taxon>Streptophyta</taxon>
        <taxon>Charophyceae</taxon>
        <taxon>Charales</taxon>
        <taxon>Characeae</taxon>
        <taxon>Chara</taxon>
    </lineage>
</organism>
<feature type="compositionally biased region" description="Gly residues" evidence="1">
    <location>
        <begin position="1"/>
        <end position="21"/>
    </location>
</feature>
<comment type="caution">
    <text evidence="2">The sequence shown here is derived from an EMBL/GenBank/DDBJ whole genome shotgun (WGS) entry which is preliminary data.</text>
</comment>
<dbReference type="STRING" id="69332.A0A388LLQ1"/>